<sequence length="607" mass="70334">MPRSRFCGWHEFSFGSRVEVARLSLDFEFAHDGVDLFPTNLSEVNSTTSGKGGFGIFLAICELSGAFGVTDAHVQGGMVGDLSYMQPEFIQSLKNATMNFHVDNFHGSGGFGPVYKFTKAQLLSFFFFIAPLSIHLSSKSDRGFLDLKLLKPLGLKEEHFHRLIFPKITEVKIGNKDEGHRLKKSEKTKENKSQGIARRQTGGEDTNIGRWATDPYRRRFYGTRETAGWWCDSRSTIGRQSVMPSGGEARDNKPIISNRPFSPRDRVKGRPRKHFKSHGKNDNGFYHFYYLIRFGTLANPLTSFWRHCRGLESFVPKIYRMQFGQEVDYMGTQSYQNNFNHWWEPHSYLDQNEKEKQSSLRKETLGEIEQRLLDEQISCALKSLGIIGVNTEVDPRKECQSNILANDKVNYEEKIEDEITKALVSLGIIRGNTEVDPKKEDIPKEEDIHEEKIEEDEITKALISLGIIRGNTEVDPKEEYQVTIFENDEEKVEKEVEEIEEEKIVRLSEGEKNQEKEQAVEKKRKRGQKKRSHEKPLPHKKKYHRKGKRFMSSKEIFKKLEIKVPMINTWKHVLGVLNFLKRFSRKKKKRISSNTTFTDECHWDSIY</sequence>
<feature type="region of interest" description="Disordered" evidence="1">
    <location>
        <begin position="179"/>
        <end position="208"/>
    </location>
</feature>
<dbReference type="Proteomes" id="UP001374535">
    <property type="component" value="Chromosome 9"/>
</dbReference>
<dbReference type="EMBL" id="CP144692">
    <property type="protein sequence ID" value="WVY98179.1"/>
    <property type="molecule type" value="Genomic_DNA"/>
</dbReference>
<name>A0AAQ3MWG9_VIGMU</name>
<proteinExistence type="predicted"/>
<accession>A0AAQ3MWG9</accession>
<feature type="region of interest" description="Disordered" evidence="1">
    <location>
        <begin position="241"/>
        <end position="276"/>
    </location>
</feature>
<keyword evidence="3" id="KW-1185">Reference proteome</keyword>
<reference evidence="2 3" key="1">
    <citation type="journal article" date="2023" name="Life. Sci Alliance">
        <title>Evolutionary insights into 3D genome organization and epigenetic landscape of Vigna mungo.</title>
        <authorList>
            <person name="Junaid A."/>
            <person name="Singh B."/>
            <person name="Bhatia S."/>
        </authorList>
    </citation>
    <scope>NUCLEOTIDE SEQUENCE [LARGE SCALE GENOMIC DNA]</scope>
    <source>
        <strain evidence="2">Urdbean</strain>
    </source>
</reference>
<feature type="compositionally biased region" description="Basic residues" evidence="1">
    <location>
        <begin position="522"/>
        <end position="545"/>
    </location>
</feature>
<dbReference type="AlphaFoldDB" id="A0AAQ3MWG9"/>
<evidence type="ECO:0000256" key="1">
    <source>
        <dbReference type="SAM" id="MobiDB-lite"/>
    </source>
</evidence>
<gene>
    <name evidence="2" type="ORF">V8G54_030330</name>
</gene>
<feature type="region of interest" description="Disordered" evidence="1">
    <location>
        <begin position="510"/>
        <end position="545"/>
    </location>
</feature>
<evidence type="ECO:0000313" key="3">
    <source>
        <dbReference type="Proteomes" id="UP001374535"/>
    </source>
</evidence>
<organism evidence="2 3">
    <name type="scientific">Vigna mungo</name>
    <name type="common">Black gram</name>
    <name type="synonym">Phaseolus mungo</name>
    <dbReference type="NCBI Taxonomy" id="3915"/>
    <lineage>
        <taxon>Eukaryota</taxon>
        <taxon>Viridiplantae</taxon>
        <taxon>Streptophyta</taxon>
        <taxon>Embryophyta</taxon>
        <taxon>Tracheophyta</taxon>
        <taxon>Spermatophyta</taxon>
        <taxon>Magnoliopsida</taxon>
        <taxon>eudicotyledons</taxon>
        <taxon>Gunneridae</taxon>
        <taxon>Pentapetalae</taxon>
        <taxon>rosids</taxon>
        <taxon>fabids</taxon>
        <taxon>Fabales</taxon>
        <taxon>Fabaceae</taxon>
        <taxon>Papilionoideae</taxon>
        <taxon>50 kb inversion clade</taxon>
        <taxon>NPAAA clade</taxon>
        <taxon>indigoferoid/millettioid clade</taxon>
        <taxon>Phaseoleae</taxon>
        <taxon>Vigna</taxon>
    </lineage>
</organism>
<feature type="compositionally biased region" description="Basic and acidic residues" evidence="1">
    <location>
        <begin position="510"/>
        <end position="521"/>
    </location>
</feature>
<feature type="compositionally biased region" description="Basic and acidic residues" evidence="1">
    <location>
        <begin position="179"/>
        <end position="192"/>
    </location>
</feature>
<protein>
    <submittedName>
        <fullName evidence="2">Uncharacterized protein</fullName>
    </submittedName>
</protein>
<evidence type="ECO:0000313" key="2">
    <source>
        <dbReference type="EMBL" id="WVY98179.1"/>
    </source>
</evidence>